<organism evidence="2 3">
    <name type="scientific">Sphagnum troendelagicum</name>
    <dbReference type="NCBI Taxonomy" id="128251"/>
    <lineage>
        <taxon>Eukaryota</taxon>
        <taxon>Viridiplantae</taxon>
        <taxon>Streptophyta</taxon>
        <taxon>Embryophyta</taxon>
        <taxon>Bryophyta</taxon>
        <taxon>Sphagnophytina</taxon>
        <taxon>Sphagnopsida</taxon>
        <taxon>Sphagnales</taxon>
        <taxon>Sphagnaceae</taxon>
        <taxon>Sphagnum</taxon>
    </lineage>
</organism>
<proteinExistence type="predicted"/>
<dbReference type="EMBL" id="OZ019911">
    <property type="protein sequence ID" value="CAK9213523.1"/>
    <property type="molecule type" value="Genomic_DNA"/>
</dbReference>
<feature type="region of interest" description="Disordered" evidence="1">
    <location>
        <begin position="41"/>
        <end position="72"/>
    </location>
</feature>
<feature type="compositionally biased region" description="Low complexity" evidence="1">
    <location>
        <begin position="343"/>
        <end position="359"/>
    </location>
</feature>
<feature type="compositionally biased region" description="Low complexity" evidence="1">
    <location>
        <begin position="308"/>
        <end position="321"/>
    </location>
</feature>
<reference evidence="2" key="1">
    <citation type="submission" date="2024-02" db="EMBL/GenBank/DDBJ databases">
        <authorList>
            <consortium name="ELIXIR-Norway"/>
            <consortium name="Elixir Norway"/>
        </authorList>
    </citation>
    <scope>NUCLEOTIDE SEQUENCE</scope>
</reference>
<protein>
    <submittedName>
        <fullName evidence="2">Uncharacterized protein</fullName>
    </submittedName>
</protein>
<gene>
    <name evidence="2" type="ORF">CSSPTR1EN2_LOCUS11779</name>
</gene>
<feature type="compositionally biased region" description="Low complexity" evidence="1">
    <location>
        <begin position="57"/>
        <end position="67"/>
    </location>
</feature>
<name>A0ABP0U5Y4_9BRYO</name>
<keyword evidence="3" id="KW-1185">Reference proteome</keyword>
<evidence type="ECO:0000256" key="1">
    <source>
        <dbReference type="SAM" id="MobiDB-lite"/>
    </source>
</evidence>
<evidence type="ECO:0000313" key="2">
    <source>
        <dbReference type="EMBL" id="CAK9213523.1"/>
    </source>
</evidence>
<dbReference type="Proteomes" id="UP001497512">
    <property type="component" value="Chromosome 19"/>
</dbReference>
<feature type="compositionally biased region" description="Basic and acidic residues" evidence="1">
    <location>
        <begin position="260"/>
        <end position="272"/>
    </location>
</feature>
<accession>A0ABP0U5Y4</accession>
<evidence type="ECO:0000313" key="3">
    <source>
        <dbReference type="Proteomes" id="UP001497512"/>
    </source>
</evidence>
<sequence>MGCSASKNMLDQTQPHHHVQYLSSKIAGGSSVYAKLGRSASTTSLSLRHHHHRRGDNNNNNNSSSSNVKSPGVVDNTSSCCSSYHVVILTSSSYGLLTMDHRQQQQSLLHNHHHQHLAEKQVENGGGILQVPSTASCQASATDLVADERMSSADEIYLVKNFDIVPPVDLVKVMMMKEKKKKKNPKLLLVSEVDEEVETPAESVNLLELMDGLEEGGGEEEEDMSEWSAAADFSDQELEISPPVESSPAEKAPLQMVVECEEKKPSDHRHDQGTNPLTAAPAAPAGEGSTKLKPSPASTSPGADARQARQAAVSNAAAASVRPGLSKPPRYPVKLQPPKLVPAESDSTTAAAKASESSSIGKELETNRQSSATREDHFWTEELESTIHESDGLLEAFERELEQFLNNSKEEEKEEWYCKVGNKSEDGEENSEAAKYHSDQALLLQLPGAADTTTTTTTTKRNKIIEDCGAGKKLQQEGETVVMKPEQPALWEEEDFFWQEADEQKLAPLYTSSTAITSGAIAQGITKIFQDCTHVKFILQRMGISIDELATLVEEEEAGSLPSQNSPREASSL</sequence>
<feature type="region of interest" description="Disordered" evidence="1">
    <location>
        <begin position="260"/>
        <end position="375"/>
    </location>
</feature>